<sequence>MAPAEEIQSGPETLRSRAWTQSTGSVSGVSPGGICSTGSAPCPVSLHSCVFGAASTRVNRVCRDAAESMNCDERRRMCTAAVSDQQLGQEDKVGTEFAAKYLLQPEFKNKEKRNNCTFSDSEQDYATTSGSITRKLETAAPRQEIVARISGRPMAPVEEEEEEEGAGRCTAASLSPRHRVLAAAQRQTDKDSRMLHVNWQWAAQRQMLRPGEKQDREEKEEQRPELRTLACLSSLNVTAAVVLLCCYLCSLQWLSEKKLQWNHQRLSEELK</sequence>
<dbReference type="Proteomes" id="UP001153269">
    <property type="component" value="Unassembled WGS sequence"/>
</dbReference>
<proteinExistence type="predicted"/>
<comment type="caution">
    <text evidence="2">The sequence shown here is derived from an EMBL/GenBank/DDBJ whole genome shotgun (WGS) entry which is preliminary data.</text>
</comment>
<evidence type="ECO:0000313" key="2">
    <source>
        <dbReference type="EMBL" id="CAB1448252.1"/>
    </source>
</evidence>
<accession>A0A9N7VEC4</accession>
<feature type="region of interest" description="Disordered" evidence="1">
    <location>
        <begin position="1"/>
        <end position="30"/>
    </location>
</feature>
<evidence type="ECO:0000313" key="3">
    <source>
        <dbReference type="Proteomes" id="UP001153269"/>
    </source>
</evidence>
<protein>
    <submittedName>
        <fullName evidence="2">Uncharacterized protein</fullName>
    </submittedName>
</protein>
<organism evidence="2 3">
    <name type="scientific">Pleuronectes platessa</name>
    <name type="common">European plaice</name>
    <dbReference type="NCBI Taxonomy" id="8262"/>
    <lineage>
        <taxon>Eukaryota</taxon>
        <taxon>Metazoa</taxon>
        <taxon>Chordata</taxon>
        <taxon>Craniata</taxon>
        <taxon>Vertebrata</taxon>
        <taxon>Euteleostomi</taxon>
        <taxon>Actinopterygii</taxon>
        <taxon>Neopterygii</taxon>
        <taxon>Teleostei</taxon>
        <taxon>Neoteleostei</taxon>
        <taxon>Acanthomorphata</taxon>
        <taxon>Carangaria</taxon>
        <taxon>Pleuronectiformes</taxon>
        <taxon>Pleuronectoidei</taxon>
        <taxon>Pleuronectidae</taxon>
        <taxon>Pleuronectes</taxon>
    </lineage>
</organism>
<reference evidence="2" key="1">
    <citation type="submission" date="2020-03" db="EMBL/GenBank/DDBJ databases">
        <authorList>
            <person name="Weist P."/>
        </authorList>
    </citation>
    <scope>NUCLEOTIDE SEQUENCE</scope>
</reference>
<feature type="region of interest" description="Disordered" evidence="1">
    <location>
        <begin position="152"/>
        <end position="172"/>
    </location>
</feature>
<name>A0A9N7VEC4_PLEPL</name>
<gene>
    <name evidence="2" type="ORF">PLEPLA_LOCUS35909</name>
</gene>
<evidence type="ECO:0000256" key="1">
    <source>
        <dbReference type="SAM" id="MobiDB-lite"/>
    </source>
</evidence>
<dbReference type="AlphaFoldDB" id="A0A9N7VEC4"/>
<dbReference type="EMBL" id="CADEAL010003971">
    <property type="protein sequence ID" value="CAB1448252.1"/>
    <property type="molecule type" value="Genomic_DNA"/>
</dbReference>
<keyword evidence="3" id="KW-1185">Reference proteome</keyword>